<dbReference type="AlphaFoldDB" id="E4KMI4"/>
<evidence type="ECO:0000313" key="3">
    <source>
        <dbReference type="EMBL" id="EFR31827.1"/>
    </source>
</evidence>
<reference evidence="3 4" key="1">
    <citation type="submission" date="2010-10" db="EMBL/GenBank/DDBJ databases">
        <authorList>
            <person name="Durkin A.S."/>
            <person name="Madupu R."/>
            <person name="Torralba M."/>
            <person name="Gillis M."/>
            <person name="Methe B."/>
            <person name="Sutton G."/>
            <person name="Nelson K.E."/>
        </authorList>
    </citation>
    <scope>NUCLEOTIDE SEQUENCE [LARGE SCALE GENOMIC DNA]</scope>
    <source>
        <strain evidence="3 4">ACS-139-V-Col8</strain>
    </source>
</reference>
<name>E4KMI4_9LACT</name>
<feature type="signal peptide" evidence="1">
    <location>
        <begin position="1"/>
        <end position="20"/>
    </location>
</feature>
<feature type="domain" description="Transcobalamin-like C-terminal" evidence="2">
    <location>
        <begin position="63"/>
        <end position="128"/>
    </location>
</feature>
<dbReference type="PROSITE" id="PS51257">
    <property type="entry name" value="PROKAR_LIPOPROTEIN"/>
    <property type="match status" value="1"/>
</dbReference>
<keyword evidence="4" id="KW-1185">Reference proteome</keyword>
<evidence type="ECO:0000256" key="1">
    <source>
        <dbReference type="SAM" id="SignalP"/>
    </source>
</evidence>
<feature type="chain" id="PRO_5039636307" description="Transcobalamin-like C-terminal domain-containing protein" evidence="1">
    <location>
        <begin position="21"/>
        <end position="133"/>
    </location>
</feature>
<proteinExistence type="predicted"/>
<dbReference type="Proteomes" id="UP000005990">
    <property type="component" value="Unassembled WGS sequence"/>
</dbReference>
<organism evidence="3 4">
    <name type="scientific">Eremococcus coleocola ACS-139-V-Col8</name>
    <dbReference type="NCBI Taxonomy" id="908337"/>
    <lineage>
        <taxon>Bacteria</taxon>
        <taxon>Bacillati</taxon>
        <taxon>Bacillota</taxon>
        <taxon>Bacilli</taxon>
        <taxon>Lactobacillales</taxon>
        <taxon>Aerococcaceae</taxon>
        <taxon>Eremococcus</taxon>
    </lineage>
</organism>
<evidence type="ECO:0000259" key="2">
    <source>
        <dbReference type="Pfam" id="PF14478"/>
    </source>
</evidence>
<comment type="caution">
    <text evidence="3">The sequence shown here is derived from an EMBL/GenBank/DDBJ whole genome shotgun (WGS) entry which is preliminary data.</text>
</comment>
<keyword evidence="1" id="KW-0732">Signal</keyword>
<dbReference type="Gene3D" id="2.170.130.30">
    <property type="match status" value="1"/>
</dbReference>
<accession>E4KMI4</accession>
<dbReference type="OrthoDB" id="2870483at2"/>
<dbReference type="RefSeq" id="WP_006417667.1">
    <property type="nucleotide sequence ID" value="NZ_AENN01000005.1"/>
</dbReference>
<dbReference type="STRING" id="908337.HMPREF9257_0282"/>
<dbReference type="Pfam" id="PF14478">
    <property type="entry name" value="DUF4430"/>
    <property type="match status" value="1"/>
</dbReference>
<protein>
    <recommendedName>
        <fullName evidence="2">Transcobalamin-like C-terminal domain-containing protein</fullName>
    </recommendedName>
</protein>
<evidence type="ECO:0000313" key="4">
    <source>
        <dbReference type="Proteomes" id="UP000005990"/>
    </source>
</evidence>
<dbReference type="EMBL" id="AENN01000005">
    <property type="protein sequence ID" value="EFR31827.1"/>
    <property type="molecule type" value="Genomic_DNA"/>
</dbReference>
<dbReference type="InterPro" id="IPR027954">
    <property type="entry name" value="Transcobalamin-like_C"/>
</dbReference>
<sequence>MKNNLYKFSLLSLSLIFLFACSPKLNNSVSETGQHETAVIEIKVQGEDQKESNKEVQFDPGMDLLSVMHDNYTIQAKEGLVEGIDGLMANQGQNKGRYWKLIINDQMSQKGAKEIIVKDNDRIVWDLTDDWDF</sequence>
<gene>
    <name evidence="3" type="ORF">HMPREF9257_0282</name>
</gene>